<evidence type="ECO:0000256" key="2">
    <source>
        <dbReference type="ARBA" id="ARBA00022512"/>
    </source>
</evidence>
<dbReference type="GO" id="GO:0006508">
    <property type="term" value="P:proteolysis"/>
    <property type="evidence" value="ECO:0007669"/>
    <property type="project" value="UniProtKB-KW"/>
</dbReference>
<evidence type="ECO:0000313" key="14">
    <source>
        <dbReference type="EMBL" id="ORZ17747.1"/>
    </source>
</evidence>
<evidence type="ECO:0000256" key="9">
    <source>
        <dbReference type="PROSITE-ProRule" id="PRU01240"/>
    </source>
</evidence>
<reference evidence="14 15" key="1">
    <citation type="submission" date="2016-07" db="EMBL/GenBank/DDBJ databases">
        <title>Pervasive Adenine N6-methylation of Active Genes in Fungi.</title>
        <authorList>
            <consortium name="DOE Joint Genome Institute"/>
            <person name="Mondo S.J."/>
            <person name="Dannebaum R.O."/>
            <person name="Kuo R.C."/>
            <person name="Labutti K."/>
            <person name="Haridas S."/>
            <person name="Kuo A."/>
            <person name="Salamov A."/>
            <person name="Ahrendt S.R."/>
            <person name="Lipzen A."/>
            <person name="Sullivan W."/>
            <person name="Andreopoulos W.B."/>
            <person name="Clum A."/>
            <person name="Lindquist E."/>
            <person name="Daum C."/>
            <person name="Ramamoorthy G.K."/>
            <person name="Gryganskyi A."/>
            <person name="Culley D."/>
            <person name="Magnuson J.K."/>
            <person name="James T.Y."/>
            <person name="O'Malley M.A."/>
            <person name="Stajich J.E."/>
            <person name="Spatafora J.W."/>
            <person name="Visel A."/>
            <person name="Grigoriev I.V."/>
        </authorList>
    </citation>
    <scope>NUCLEOTIDE SEQUENCE [LARGE SCALE GENOMIC DNA]</scope>
    <source>
        <strain evidence="14 15">NRRL 1336</strain>
    </source>
</reference>
<dbReference type="InterPro" id="IPR010435">
    <property type="entry name" value="C5a/SBT2-like_Fn3"/>
</dbReference>
<evidence type="ECO:0000256" key="7">
    <source>
        <dbReference type="ARBA" id="ARBA00022825"/>
    </source>
</evidence>
<dbReference type="InterPro" id="IPR036852">
    <property type="entry name" value="Peptidase_S8/S53_dom_sf"/>
</dbReference>
<dbReference type="PANTHER" id="PTHR43806:SF66">
    <property type="entry name" value="SERIN ENDOPEPTIDASE"/>
    <property type="match status" value="1"/>
</dbReference>
<keyword evidence="15" id="KW-1185">Reference proteome</keyword>
<evidence type="ECO:0000259" key="13">
    <source>
        <dbReference type="Pfam" id="PF06280"/>
    </source>
</evidence>
<protein>
    <submittedName>
        <fullName evidence="14">Peptidase S8/S53 domain-containing protein</fullName>
    </submittedName>
</protein>
<accession>A0A1X2IJQ2</accession>
<feature type="active site" description="Charge relay system" evidence="8 9">
    <location>
        <position position="406"/>
    </location>
</feature>
<keyword evidence="3" id="KW-0964">Secreted</keyword>
<dbReference type="InterPro" id="IPR022398">
    <property type="entry name" value="Peptidase_S8_His-AS"/>
</dbReference>
<keyword evidence="4 9" id="KW-0645">Protease</keyword>
<dbReference type="PRINTS" id="PR00723">
    <property type="entry name" value="SUBTILISIN"/>
</dbReference>
<dbReference type="InterPro" id="IPR034187">
    <property type="entry name" value="Peptidases_S8_5"/>
</dbReference>
<keyword evidence="5" id="KW-0732">Signal</keyword>
<feature type="domain" description="PA" evidence="12">
    <location>
        <begin position="257"/>
        <end position="333"/>
    </location>
</feature>
<comment type="caution">
    <text evidence="14">The sequence shown here is derived from an EMBL/GenBank/DDBJ whole genome shotgun (WGS) entry which is preliminary data.</text>
</comment>
<dbReference type="GO" id="GO:0016020">
    <property type="term" value="C:membrane"/>
    <property type="evidence" value="ECO:0007669"/>
    <property type="project" value="InterPro"/>
</dbReference>
<dbReference type="OrthoDB" id="206201at2759"/>
<dbReference type="Pfam" id="PF02225">
    <property type="entry name" value="PA"/>
    <property type="match status" value="1"/>
</dbReference>
<dbReference type="CDD" id="cd07489">
    <property type="entry name" value="Peptidases_S8_5"/>
    <property type="match status" value="1"/>
</dbReference>
<feature type="domain" description="C5a peptidase/Subtilisin-like protease SBT2-like Fn3-like" evidence="13">
    <location>
        <begin position="478"/>
        <end position="599"/>
    </location>
</feature>
<dbReference type="AlphaFoldDB" id="A0A1X2IJQ2"/>
<evidence type="ECO:0000256" key="1">
    <source>
        <dbReference type="ARBA" id="ARBA00011073"/>
    </source>
</evidence>
<evidence type="ECO:0000259" key="12">
    <source>
        <dbReference type="Pfam" id="PF02225"/>
    </source>
</evidence>
<dbReference type="EMBL" id="MCGE01000009">
    <property type="protein sequence ID" value="ORZ17747.1"/>
    <property type="molecule type" value="Genomic_DNA"/>
</dbReference>
<proteinExistence type="inferred from homology"/>
<evidence type="ECO:0000256" key="4">
    <source>
        <dbReference type="ARBA" id="ARBA00022670"/>
    </source>
</evidence>
<evidence type="ECO:0000256" key="6">
    <source>
        <dbReference type="ARBA" id="ARBA00022801"/>
    </source>
</evidence>
<keyword evidence="2" id="KW-0134">Cell wall</keyword>
<dbReference type="InterPro" id="IPR023827">
    <property type="entry name" value="Peptidase_S8_Asp-AS"/>
</dbReference>
<dbReference type="SUPFAM" id="SSF52025">
    <property type="entry name" value="PA domain"/>
    <property type="match status" value="1"/>
</dbReference>
<dbReference type="Gene3D" id="3.40.50.200">
    <property type="entry name" value="Peptidase S8/S53 domain"/>
    <property type="match status" value="1"/>
</dbReference>
<dbReference type="InterPro" id="IPR015500">
    <property type="entry name" value="Peptidase_S8_subtilisin-rel"/>
</dbReference>
<dbReference type="SUPFAM" id="SSF52743">
    <property type="entry name" value="Subtilisin-like"/>
    <property type="match status" value="1"/>
</dbReference>
<evidence type="ECO:0000259" key="11">
    <source>
        <dbReference type="Pfam" id="PF00082"/>
    </source>
</evidence>
<sequence>MNFAHMLTGVDKAKHASLTGKGIKIGILDSGVDYKHPSLGGCFGENCLIQYGYDLVGDNYGESTDPTPDADPRDLCDGHGTHVAGILAANDTIKGFEGVAPGVTLGAWRIFGCQGDTDDDIILAAADMAANAGMDVINLSLGGGVSAWGEDALAVALSNLANRGIVVVVAQGNEGRDGIARTPSPAIGEHVLAVGSVDNASRLGHLLRVYHKGRELGSYEYTLTDGSQFVLNGSDTEFTTLVRRHENMTSEHTEDNETGCDPIMHDIVGKVMLVKQGGCDFGQKAMQVQNAGGAGLLIYNPDPDDEPASIDIRRYSRVHIPVASLTSQDGLSLLRHYYQTKNNSHMTMKFISEVMPIKNVGHMSVFSTWGPDPELHVKPDIVGVGGSMYSTFPMEMGAYTTMSGTSMATPYISGCVALLMQATRKNSPESIIRHLLNYAKPIYSPDGIHLESMAKQGSGLVQIYDSILASTNVHPYKISLNDTDHFQTSTQLMIENTSNATKTYQLGHLPAMAISGYDFKKSAVPSRKGKYHIVNGTVQFEMDNITLERYEKKNVTVYFEQPPHVNVTVSPLVYGGFLQLRQITENEYPIDDKSIHVPYFGVLGNQRDLPIFDTIQGYPYIGSGGGSPVHSDVSSTWYPTYNFDQGEKLHLYVRLGSPTALLKCELIKDKKVVGYVSRFHNAWVPRNDNSRDNYDYSINWNGHVATDYRNSLIPSAAAAAAAEEDDEADARSSLTIKTYPADPGIYHLRLSALKIYGNAERNEDWETWNSFEFEII</sequence>
<evidence type="ECO:0000256" key="8">
    <source>
        <dbReference type="PIRSR" id="PIRSR615500-1"/>
    </source>
</evidence>
<comment type="similarity">
    <text evidence="1 9 10">Belongs to the peptidase S8 family.</text>
</comment>
<feature type="domain" description="Peptidase S8/S53" evidence="11">
    <location>
        <begin position="20"/>
        <end position="439"/>
    </location>
</feature>
<dbReference type="Proteomes" id="UP000193560">
    <property type="component" value="Unassembled WGS sequence"/>
</dbReference>
<name>A0A1X2IJQ2_9FUNG</name>
<dbReference type="PROSITE" id="PS00137">
    <property type="entry name" value="SUBTILASE_HIS"/>
    <property type="match status" value="1"/>
</dbReference>
<dbReference type="PROSITE" id="PS00136">
    <property type="entry name" value="SUBTILASE_ASP"/>
    <property type="match status" value="1"/>
</dbReference>
<evidence type="ECO:0000313" key="15">
    <source>
        <dbReference type="Proteomes" id="UP000193560"/>
    </source>
</evidence>
<keyword evidence="7 9" id="KW-0720">Serine protease</keyword>
<dbReference type="Pfam" id="PF00082">
    <property type="entry name" value="Peptidase_S8"/>
    <property type="match status" value="1"/>
</dbReference>
<dbReference type="InterPro" id="IPR046450">
    <property type="entry name" value="PA_dom_sf"/>
</dbReference>
<gene>
    <name evidence="14" type="ORF">BCR42DRAFT_350101</name>
</gene>
<dbReference type="PROSITE" id="PS00138">
    <property type="entry name" value="SUBTILASE_SER"/>
    <property type="match status" value="1"/>
</dbReference>
<organism evidence="14 15">
    <name type="scientific">Absidia repens</name>
    <dbReference type="NCBI Taxonomy" id="90262"/>
    <lineage>
        <taxon>Eukaryota</taxon>
        <taxon>Fungi</taxon>
        <taxon>Fungi incertae sedis</taxon>
        <taxon>Mucoromycota</taxon>
        <taxon>Mucoromycotina</taxon>
        <taxon>Mucoromycetes</taxon>
        <taxon>Mucorales</taxon>
        <taxon>Cunninghamellaceae</taxon>
        <taxon>Absidia</taxon>
    </lineage>
</organism>
<dbReference type="Pfam" id="PF06280">
    <property type="entry name" value="fn3_5"/>
    <property type="match status" value="1"/>
</dbReference>
<keyword evidence="6 9" id="KW-0378">Hydrolase</keyword>
<dbReference type="InterPro" id="IPR003137">
    <property type="entry name" value="PA_domain"/>
</dbReference>
<dbReference type="STRING" id="90262.A0A1X2IJQ2"/>
<evidence type="ECO:0000256" key="10">
    <source>
        <dbReference type="RuleBase" id="RU003355"/>
    </source>
</evidence>
<feature type="active site" description="Charge relay system" evidence="8 9">
    <location>
        <position position="79"/>
    </location>
</feature>
<dbReference type="PROSITE" id="PS51892">
    <property type="entry name" value="SUBTILASE"/>
    <property type="match status" value="1"/>
</dbReference>
<feature type="active site" description="Charge relay system" evidence="8 9">
    <location>
        <position position="29"/>
    </location>
</feature>
<dbReference type="InterPro" id="IPR000209">
    <property type="entry name" value="Peptidase_S8/S53_dom"/>
</dbReference>
<dbReference type="GO" id="GO:0005615">
    <property type="term" value="C:extracellular space"/>
    <property type="evidence" value="ECO:0007669"/>
    <property type="project" value="TreeGrafter"/>
</dbReference>
<evidence type="ECO:0000256" key="3">
    <source>
        <dbReference type="ARBA" id="ARBA00022525"/>
    </source>
</evidence>
<dbReference type="Gene3D" id="3.50.30.30">
    <property type="match status" value="1"/>
</dbReference>
<dbReference type="InterPro" id="IPR050131">
    <property type="entry name" value="Peptidase_S8_subtilisin-like"/>
</dbReference>
<evidence type="ECO:0000256" key="5">
    <source>
        <dbReference type="ARBA" id="ARBA00022729"/>
    </source>
</evidence>
<dbReference type="InterPro" id="IPR023828">
    <property type="entry name" value="Peptidase_S8_Ser-AS"/>
</dbReference>
<dbReference type="GO" id="GO:0004252">
    <property type="term" value="F:serine-type endopeptidase activity"/>
    <property type="evidence" value="ECO:0007669"/>
    <property type="project" value="UniProtKB-UniRule"/>
</dbReference>
<dbReference type="PANTHER" id="PTHR43806">
    <property type="entry name" value="PEPTIDASE S8"/>
    <property type="match status" value="1"/>
</dbReference>